<gene>
    <name evidence="2" type="ORF">C8F04DRAFT_1175655</name>
</gene>
<dbReference type="PANTHER" id="PTHR12461:SF94">
    <property type="entry name" value="JMJC DOMAIN-CONTAINING PROTEIN"/>
    <property type="match status" value="1"/>
</dbReference>
<feature type="domain" description="JmjC" evidence="1">
    <location>
        <begin position="234"/>
        <end position="376"/>
    </location>
</feature>
<reference evidence="2" key="1">
    <citation type="submission" date="2023-03" db="EMBL/GenBank/DDBJ databases">
        <title>Massive genome expansion in bonnet fungi (Mycena s.s.) driven by repeated elements and novel gene families across ecological guilds.</title>
        <authorList>
            <consortium name="Lawrence Berkeley National Laboratory"/>
            <person name="Harder C.B."/>
            <person name="Miyauchi S."/>
            <person name="Viragh M."/>
            <person name="Kuo A."/>
            <person name="Thoen E."/>
            <person name="Andreopoulos B."/>
            <person name="Lu D."/>
            <person name="Skrede I."/>
            <person name="Drula E."/>
            <person name="Henrissat B."/>
            <person name="Morin E."/>
            <person name="Kohler A."/>
            <person name="Barry K."/>
            <person name="LaButti K."/>
            <person name="Morin E."/>
            <person name="Salamov A."/>
            <person name="Lipzen A."/>
            <person name="Mereny Z."/>
            <person name="Hegedus B."/>
            <person name="Baldrian P."/>
            <person name="Stursova M."/>
            <person name="Weitz H."/>
            <person name="Taylor A."/>
            <person name="Grigoriev I.V."/>
            <person name="Nagy L.G."/>
            <person name="Martin F."/>
            <person name="Kauserud H."/>
        </authorList>
    </citation>
    <scope>NUCLEOTIDE SEQUENCE</scope>
    <source>
        <strain evidence="2">CBHHK200</strain>
    </source>
</reference>
<dbReference type="InterPro" id="IPR003347">
    <property type="entry name" value="JmjC_dom"/>
</dbReference>
<proteinExistence type="predicted"/>
<protein>
    <recommendedName>
        <fullName evidence="1">JmjC domain-containing protein</fullName>
    </recommendedName>
</protein>
<dbReference type="Gene3D" id="2.60.120.650">
    <property type="entry name" value="Cupin"/>
    <property type="match status" value="1"/>
</dbReference>
<accession>A0AAD6TD17</accession>
<dbReference type="Proteomes" id="UP001218188">
    <property type="component" value="Unassembled WGS sequence"/>
</dbReference>
<keyword evidence="3" id="KW-1185">Reference proteome</keyword>
<evidence type="ECO:0000313" key="2">
    <source>
        <dbReference type="EMBL" id="KAJ7043151.1"/>
    </source>
</evidence>
<dbReference type="SUPFAM" id="SSF51197">
    <property type="entry name" value="Clavaminate synthase-like"/>
    <property type="match status" value="1"/>
</dbReference>
<dbReference type="PANTHER" id="PTHR12461">
    <property type="entry name" value="HYPOXIA-INDUCIBLE FACTOR 1 ALPHA INHIBITOR-RELATED"/>
    <property type="match status" value="1"/>
</dbReference>
<comment type="caution">
    <text evidence="2">The sequence shown here is derived from an EMBL/GenBank/DDBJ whole genome shotgun (WGS) entry which is preliminary data.</text>
</comment>
<dbReference type="Pfam" id="PF13621">
    <property type="entry name" value="Cupin_8"/>
    <property type="match status" value="1"/>
</dbReference>
<evidence type="ECO:0000259" key="1">
    <source>
        <dbReference type="PROSITE" id="PS51184"/>
    </source>
</evidence>
<dbReference type="EMBL" id="JARJCM010000010">
    <property type="protein sequence ID" value="KAJ7043151.1"/>
    <property type="molecule type" value="Genomic_DNA"/>
</dbReference>
<sequence>MACRVNLLSSLHDLAPCGPLYHRLVAAIQQDAAVNPSQELAQELDAIVAEAHTNLAATSLRCWRRLYTDASIASALVSTPLDAIAKLDAAIIVSGAAGEGRLDLILDLIQRIQQTISPFVDVKTPHDSEGNPITVLAAPPSLAAFQSREHKHPFILRAYAHHWPALTDRSWASTDYLRAVAGPGRVVPVEVGRDYRTDDWSQKLVLFDTFLAALDSTPDAEQPPLYLAQHSLLMQFPALRADIEVPDYVYADLPRPPGCAPPANDEQLVINAWLGPGGTISPAHTDPYFNTYVQVVGRKTVWMAPPRCGAGMYATGNTSGVDVFVAEHPEHPEFDSLVEEFAMRATLGPGDLLYMPAGWWHAMRAESRSFSVSMWF</sequence>
<organism evidence="2 3">
    <name type="scientific">Mycena alexandri</name>
    <dbReference type="NCBI Taxonomy" id="1745969"/>
    <lineage>
        <taxon>Eukaryota</taxon>
        <taxon>Fungi</taxon>
        <taxon>Dikarya</taxon>
        <taxon>Basidiomycota</taxon>
        <taxon>Agaricomycotina</taxon>
        <taxon>Agaricomycetes</taxon>
        <taxon>Agaricomycetidae</taxon>
        <taxon>Agaricales</taxon>
        <taxon>Marasmiineae</taxon>
        <taxon>Mycenaceae</taxon>
        <taxon>Mycena</taxon>
    </lineage>
</organism>
<dbReference type="AlphaFoldDB" id="A0AAD6TD17"/>
<evidence type="ECO:0000313" key="3">
    <source>
        <dbReference type="Proteomes" id="UP001218188"/>
    </source>
</evidence>
<dbReference type="PROSITE" id="PS51184">
    <property type="entry name" value="JMJC"/>
    <property type="match status" value="1"/>
</dbReference>
<name>A0AAD6TD17_9AGAR</name>
<dbReference type="InterPro" id="IPR041667">
    <property type="entry name" value="Cupin_8"/>
</dbReference>